<evidence type="ECO:0000313" key="3">
    <source>
        <dbReference type="EMBL" id="XDK34270.1"/>
    </source>
</evidence>
<name>A0AB39HV05_9BACI</name>
<dbReference type="EC" id="2.1.1.-" evidence="3"/>
<keyword evidence="1" id="KW-0472">Membrane</keyword>
<reference evidence="3" key="1">
    <citation type="submission" date="2024-07" db="EMBL/GenBank/DDBJ databases">
        <title>Halotolerant mesophilic bacterium Ornithinibacillus sp. 4-3, sp. nov., isolated from soil.</title>
        <authorList>
            <person name="Sidarenka A.V."/>
            <person name="Guliayeva D.E."/>
            <person name="Leanovich S.I."/>
            <person name="Hileuskaya K.S."/>
            <person name="Akhremchuk A.E."/>
            <person name="Sikolenko M.A."/>
            <person name="Valentovich L.N."/>
        </authorList>
    </citation>
    <scope>NUCLEOTIDE SEQUENCE</scope>
    <source>
        <strain evidence="3">4-3</strain>
    </source>
</reference>
<organism evidence="3">
    <name type="scientific">Ornithinibacillus sp. 4-3</name>
    <dbReference type="NCBI Taxonomy" id="3231488"/>
    <lineage>
        <taxon>Bacteria</taxon>
        <taxon>Bacillati</taxon>
        <taxon>Bacillota</taxon>
        <taxon>Bacilli</taxon>
        <taxon>Bacillales</taxon>
        <taxon>Bacillaceae</taxon>
        <taxon>Ornithinibacillus</taxon>
    </lineage>
</organism>
<dbReference type="InterPro" id="IPR029063">
    <property type="entry name" value="SAM-dependent_MTases_sf"/>
</dbReference>
<protein>
    <submittedName>
        <fullName evidence="3">Class I SAM-dependent methyltransferase</fullName>
        <ecNumber evidence="3">2.1.1.-</ecNumber>
    </submittedName>
</protein>
<sequence>MKKFKLITLAIIPISIIIFYMWRFASRKREIPCPFWLRGLVEIDNPFTKANKASVIIRQSNIEPGMHVIDFGCGPGRLTIPLAERVGADGKVSAVDIQAEMLARVEKKASHRNLKNILCVQGRIGEGELQIPQSDHAVMVSVLGEIPNRQAAFNEIFNLLKPGGVLTVAETIFDPHFQKKETVIQFAKQAGFQEKDFSGNWSAYSVLLSKPVIK</sequence>
<keyword evidence="1" id="KW-0812">Transmembrane</keyword>
<dbReference type="RefSeq" id="WP_368654947.1">
    <property type="nucleotide sequence ID" value="NZ_CP162599.1"/>
</dbReference>
<accession>A0AB39HV05</accession>
<dbReference type="SUPFAM" id="SSF53335">
    <property type="entry name" value="S-adenosyl-L-methionine-dependent methyltransferases"/>
    <property type="match status" value="1"/>
</dbReference>
<dbReference type="InterPro" id="IPR025714">
    <property type="entry name" value="Methyltranfer_dom"/>
</dbReference>
<dbReference type="EMBL" id="CP162599">
    <property type="protein sequence ID" value="XDK34270.1"/>
    <property type="molecule type" value="Genomic_DNA"/>
</dbReference>
<feature type="domain" description="Methyltransferase" evidence="2">
    <location>
        <begin position="63"/>
        <end position="182"/>
    </location>
</feature>
<gene>
    <name evidence="3" type="ORF">AB4Y30_07945</name>
</gene>
<dbReference type="CDD" id="cd02440">
    <property type="entry name" value="AdoMet_MTases"/>
    <property type="match status" value="1"/>
</dbReference>
<keyword evidence="3" id="KW-0808">Transferase</keyword>
<dbReference type="AlphaFoldDB" id="A0AB39HV05"/>
<feature type="transmembrane region" description="Helical" evidence="1">
    <location>
        <begin position="6"/>
        <end position="22"/>
    </location>
</feature>
<dbReference type="GO" id="GO:0032259">
    <property type="term" value="P:methylation"/>
    <property type="evidence" value="ECO:0007669"/>
    <property type="project" value="UniProtKB-KW"/>
</dbReference>
<evidence type="ECO:0000256" key="1">
    <source>
        <dbReference type="SAM" id="Phobius"/>
    </source>
</evidence>
<keyword evidence="3" id="KW-0489">Methyltransferase</keyword>
<dbReference type="PANTHER" id="PTHR43861">
    <property type="entry name" value="TRANS-ACONITATE 2-METHYLTRANSFERASE-RELATED"/>
    <property type="match status" value="1"/>
</dbReference>
<dbReference type="Pfam" id="PF13847">
    <property type="entry name" value="Methyltransf_31"/>
    <property type="match status" value="1"/>
</dbReference>
<dbReference type="PANTHER" id="PTHR43861:SF1">
    <property type="entry name" value="TRANS-ACONITATE 2-METHYLTRANSFERASE"/>
    <property type="match status" value="1"/>
</dbReference>
<dbReference type="Gene3D" id="3.40.50.150">
    <property type="entry name" value="Vaccinia Virus protein VP39"/>
    <property type="match status" value="1"/>
</dbReference>
<keyword evidence="1" id="KW-1133">Transmembrane helix</keyword>
<evidence type="ECO:0000259" key="2">
    <source>
        <dbReference type="Pfam" id="PF13847"/>
    </source>
</evidence>
<proteinExistence type="predicted"/>
<dbReference type="GO" id="GO:0008168">
    <property type="term" value="F:methyltransferase activity"/>
    <property type="evidence" value="ECO:0007669"/>
    <property type="project" value="UniProtKB-KW"/>
</dbReference>